<dbReference type="Proteomes" id="UP000324800">
    <property type="component" value="Unassembled WGS sequence"/>
</dbReference>
<dbReference type="InterPro" id="IPR052055">
    <property type="entry name" value="Hepadnavirus_pol/RT"/>
</dbReference>
<feature type="domain" description="Reverse transcriptase" evidence="2">
    <location>
        <begin position="47"/>
        <end position="236"/>
    </location>
</feature>
<reference evidence="3 4" key="1">
    <citation type="submission" date="2019-03" db="EMBL/GenBank/DDBJ databases">
        <title>Single cell metagenomics reveals metabolic interactions within the superorganism composed of flagellate Streblomastix strix and complex community of Bacteroidetes bacteria on its surface.</title>
        <authorList>
            <person name="Treitli S.C."/>
            <person name="Kolisko M."/>
            <person name="Husnik F."/>
            <person name="Keeling P."/>
            <person name="Hampl V."/>
        </authorList>
    </citation>
    <scope>NUCLEOTIDE SEQUENCE [LARGE SCALE GENOMIC DNA]</scope>
    <source>
        <strain evidence="3">ST1C</strain>
    </source>
</reference>
<dbReference type="SUPFAM" id="SSF56672">
    <property type="entry name" value="DNA/RNA polymerases"/>
    <property type="match status" value="1"/>
</dbReference>
<comment type="caution">
    <text evidence="3">The sequence shown here is derived from an EMBL/GenBank/DDBJ whole genome shotgun (WGS) entry which is preliminary data.</text>
</comment>
<accession>A0A5J4VXK0</accession>
<dbReference type="PROSITE" id="PS50878">
    <property type="entry name" value="RT_POL"/>
    <property type="match status" value="1"/>
</dbReference>
<name>A0A5J4VXK0_9EUKA</name>
<feature type="region of interest" description="Disordered" evidence="1">
    <location>
        <begin position="330"/>
        <end position="370"/>
    </location>
</feature>
<sequence>MTGFFQIFKDTLCETRLAATLGSFLFKGIPKTNKLYKKILQTELEEGIIEMTTRELVKCWNPTFIVPKSDGGWRKILEATHLNNEILPLHLQMHGVEDVKMKIQPMDWLIKLDLKSAFHHLTVYEPHSPYLAIEVEQVCYISKGMSFGTQHSPIFFTEAMNRILAEVRKTWDLRIINYSDDILQLHQDQMILKQQPIQLRAGTETGDNVFRLNLKFNNNGTIYAERSKINELGFTQEISKDNFRQSHELSKISGSNNWNFKFSQKTVQGGFSLSDAPQFSTNMSSERTRMVQDDEITDASTARDVLLDQQEIRKQEIFFDIEHFSRDSSYGCSPPRLRSDFGTENGRSSSSMGPLEKGEREMDQQQQGNGSHFLRSSVFRQLLRTIGNEGNSDTIGQLFDSIQSQKTESSTTTSIWSQESIQDNSIFESICINSIRSKSDQLHSRFSEQIGQFGILKYKPTTCANSIPLVDLRANSGLIRKPVQCGPTSLCINVPEGLECAMDRSIQPYIEKRNSPDSPTYRNDILDFNNIQTVLNYSDCDGSLVARPTLIHNTAKENQRWIIL</sequence>
<evidence type="ECO:0000256" key="1">
    <source>
        <dbReference type="SAM" id="MobiDB-lite"/>
    </source>
</evidence>
<evidence type="ECO:0000259" key="2">
    <source>
        <dbReference type="PROSITE" id="PS50878"/>
    </source>
</evidence>
<dbReference type="Gene3D" id="3.30.70.270">
    <property type="match status" value="1"/>
</dbReference>
<evidence type="ECO:0000313" key="4">
    <source>
        <dbReference type="Proteomes" id="UP000324800"/>
    </source>
</evidence>
<dbReference type="Pfam" id="PF00078">
    <property type="entry name" value="RVT_1"/>
    <property type="match status" value="1"/>
</dbReference>
<dbReference type="InterPro" id="IPR043128">
    <property type="entry name" value="Rev_trsase/Diguanyl_cyclase"/>
</dbReference>
<gene>
    <name evidence="3" type="ORF">EZS28_017363</name>
</gene>
<proteinExistence type="predicted"/>
<dbReference type="InterPro" id="IPR043502">
    <property type="entry name" value="DNA/RNA_pol_sf"/>
</dbReference>
<dbReference type="PANTHER" id="PTHR33050">
    <property type="entry name" value="REVERSE TRANSCRIPTASE DOMAIN-CONTAINING PROTEIN"/>
    <property type="match status" value="1"/>
</dbReference>
<dbReference type="PANTHER" id="PTHR33050:SF7">
    <property type="entry name" value="RIBONUCLEASE H"/>
    <property type="match status" value="1"/>
</dbReference>
<dbReference type="AlphaFoldDB" id="A0A5J4VXK0"/>
<evidence type="ECO:0000313" key="3">
    <source>
        <dbReference type="EMBL" id="KAA6387110.1"/>
    </source>
</evidence>
<organism evidence="3 4">
    <name type="scientific">Streblomastix strix</name>
    <dbReference type="NCBI Taxonomy" id="222440"/>
    <lineage>
        <taxon>Eukaryota</taxon>
        <taxon>Metamonada</taxon>
        <taxon>Preaxostyla</taxon>
        <taxon>Oxymonadida</taxon>
        <taxon>Streblomastigidae</taxon>
        <taxon>Streblomastix</taxon>
    </lineage>
</organism>
<dbReference type="InterPro" id="IPR000477">
    <property type="entry name" value="RT_dom"/>
</dbReference>
<protein>
    <recommendedName>
        <fullName evidence="2">Reverse transcriptase domain-containing protein</fullName>
    </recommendedName>
</protein>
<dbReference type="OrthoDB" id="6771932at2759"/>
<dbReference type="Gene3D" id="3.10.10.10">
    <property type="entry name" value="HIV Type 1 Reverse Transcriptase, subunit A, domain 1"/>
    <property type="match status" value="1"/>
</dbReference>
<dbReference type="EMBL" id="SNRW01004514">
    <property type="protein sequence ID" value="KAA6387110.1"/>
    <property type="molecule type" value="Genomic_DNA"/>
</dbReference>